<evidence type="ECO:0000256" key="1">
    <source>
        <dbReference type="ARBA" id="ARBA00023235"/>
    </source>
</evidence>
<dbReference type="GO" id="GO:0016861">
    <property type="term" value="F:intramolecular oxidoreductase activity, interconverting aldoses and ketoses"/>
    <property type="evidence" value="ECO:0007669"/>
    <property type="project" value="InterPro"/>
</dbReference>
<dbReference type="PANTHER" id="PTHR36120">
    <property type="entry name" value="FUCOSE ISOMERASE"/>
    <property type="match status" value="1"/>
</dbReference>
<dbReference type="Proteomes" id="UP000239735">
    <property type="component" value="Unassembled WGS sequence"/>
</dbReference>
<evidence type="ECO:0000313" key="3">
    <source>
        <dbReference type="EMBL" id="SPE21027.1"/>
    </source>
</evidence>
<dbReference type="GO" id="GO:0005996">
    <property type="term" value="P:monosaccharide metabolic process"/>
    <property type="evidence" value="ECO:0007669"/>
    <property type="project" value="InterPro"/>
</dbReference>
<dbReference type="EMBL" id="OKRB01000086">
    <property type="protein sequence ID" value="SPE21027.1"/>
    <property type="molecule type" value="Genomic_DNA"/>
</dbReference>
<proteinExistence type="predicted"/>
<dbReference type="CDD" id="cd00578">
    <property type="entry name" value="L-fuc_L-ara-isomerases"/>
    <property type="match status" value="1"/>
</dbReference>
<dbReference type="PANTHER" id="PTHR36120:SF1">
    <property type="entry name" value="L-FUCOSE ISOMERASE C-TERMINAL DOMAIN-CONTAINING PROTEIN"/>
    <property type="match status" value="1"/>
</dbReference>
<sequence>MLKSAKEVAAAPLGVMILGRKRPGFDQEWNQQVCGRAVAALKSLGYKTVGADKPVVDDATIKVALDNLRAAGCQALVMLQPSMGHGQLALTVAQQWPDPVVLWATPERPGDGKVSSCSLVGQHLWGSSLRQAGHAFELVYGDPDDKVLRAELVRAIGIARAVAVLRQAKVGVIGTHAPGFIDLAADPFLLRRTLGIQLHPLSLPQFIERVHAVPEDAIKKDVQRVLDMKLPMRDVTADDLPMSSRVYLAMQELIAEESLDAITIQCWPELPNMIGQWPYLAVTRLGTEGFPVSIEGDVDGAIGSLMNCHLGTGPGFLTDWLEHDRNSIYFWHPGMAPMEMCNPIGSAGGPTLAKHFNIVKPMVVDAQIRINQDGTVARLWRCDNRYHMAAFDVRTVAPRRKVTGNFVLVELSDADVASGGDVPARFDRLVHAGMPHHVILSFSKNAEQLRRLARALKVEWWA</sequence>
<keyword evidence="1 3" id="KW-0413">Isomerase</keyword>
<protein>
    <submittedName>
        <fullName evidence="3">L-fucose isomerase and related proteins-like protein</fullName>
    </submittedName>
</protein>
<reference evidence="4" key="1">
    <citation type="submission" date="2018-02" db="EMBL/GenBank/DDBJ databases">
        <authorList>
            <person name="Hausmann B."/>
        </authorList>
    </citation>
    <scope>NUCLEOTIDE SEQUENCE [LARGE SCALE GENOMIC DNA]</scope>
    <source>
        <strain evidence="4">Peat soil MAG SbA5</strain>
    </source>
</reference>
<evidence type="ECO:0000256" key="2">
    <source>
        <dbReference type="ARBA" id="ARBA00023277"/>
    </source>
</evidence>
<organism evidence="3 4">
    <name type="scientific">Candidatus Sulfuritelmatomonas gaucii</name>
    <dbReference type="NCBI Taxonomy" id="2043161"/>
    <lineage>
        <taxon>Bacteria</taxon>
        <taxon>Pseudomonadati</taxon>
        <taxon>Acidobacteriota</taxon>
        <taxon>Terriglobia</taxon>
        <taxon>Terriglobales</taxon>
        <taxon>Acidobacteriaceae</taxon>
        <taxon>Candidatus Sulfuritelmatomonas</taxon>
    </lineage>
</organism>
<dbReference type="InterPro" id="IPR009015">
    <property type="entry name" value="Fucose_isomerase_N/cen_sf"/>
</dbReference>
<name>A0A2N9LCM6_9BACT</name>
<keyword evidence="2" id="KW-0119">Carbohydrate metabolism</keyword>
<accession>A0A2N9LCM6</accession>
<dbReference type="SUPFAM" id="SSF53743">
    <property type="entry name" value="FucI/AraA N-terminal and middle domains"/>
    <property type="match status" value="1"/>
</dbReference>
<dbReference type="OrthoDB" id="5838738at2"/>
<dbReference type="AlphaFoldDB" id="A0A2N9LCM6"/>
<gene>
    <name evidence="3" type="ORF">SBA5_30234</name>
</gene>
<dbReference type="GO" id="GO:0005737">
    <property type="term" value="C:cytoplasm"/>
    <property type="evidence" value="ECO:0007669"/>
    <property type="project" value="InterPro"/>
</dbReference>
<evidence type="ECO:0000313" key="4">
    <source>
        <dbReference type="Proteomes" id="UP000239735"/>
    </source>
</evidence>